<evidence type="ECO:0000313" key="2">
    <source>
        <dbReference type="Proteomes" id="UP001060085"/>
    </source>
</evidence>
<organism evidence="1 2">
    <name type="scientific">Catharanthus roseus</name>
    <name type="common">Madagascar periwinkle</name>
    <name type="synonym">Vinca rosea</name>
    <dbReference type="NCBI Taxonomy" id="4058"/>
    <lineage>
        <taxon>Eukaryota</taxon>
        <taxon>Viridiplantae</taxon>
        <taxon>Streptophyta</taxon>
        <taxon>Embryophyta</taxon>
        <taxon>Tracheophyta</taxon>
        <taxon>Spermatophyta</taxon>
        <taxon>Magnoliopsida</taxon>
        <taxon>eudicotyledons</taxon>
        <taxon>Gunneridae</taxon>
        <taxon>Pentapetalae</taxon>
        <taxon>asterids</taxon>
        <taxon>lamiids</taxon>
        <taxon>Gentianales</taxon>
        <taxon>Apocynaceae</taxon>
        <taxon>Rauvolfioideae</taxon>
        <taxon>Vinceae</taxon>
        <taxon>Catharanthinae</taxon>
        <taxon>Catharanthus</taxon>
    </lineage>
</organism>
<name>A0ACB9ZLU3_CATRO</name>
<keyword evidence="2" id="KW-1185">Reference proteome</keyword>
<gene>
    <name evidence="1" type="ORF">M9H77_34671</name>
</gene>
<dbReference type="Proteomes" id="UP001060085">
    <property type="component" value="Linkage Group LG08"/>
</dbReference>
<comment type="caution">
    <text evidence="1">The sequence shown here is derived from an EMBL/GenBank/DDBJ whole genome shotgun (WGS) entry which is preliminary data.</text>
</comment>
<dbReference type="EMBL" id="CM044708">
    <property type="protein sequence ID" value="KAI5648666.1"/>
    <property type="molecule type" value="Genomic_DNA"/>
</dbReference>
<accession>A0ACB9ZLU3</accession>
<protein>
    <submittedName>
        <fullName evidence="1">Uncharacterized protein</fullName>
    </submittedName>
</protein>
<sequence length="908" mass="99114">MRKRAENTEAKSNPSGNLETSNSKRTQINDNKQIVAKRSTYAVLALFVLAMNGAWAVYHYQFETLPPPLSLEHVGKRGFSEYEAMKHVKALTQFGPHPVGSSALERAVQYVLAASEAIKKTAHWEVDVQIDFFHSKSGASRMTNGLFKGRTLVYSDLHHVVLRILPKYASEAGESAILVSSHIDTVFSAEGAGDCSSCVAVMLELARGISHWAHGFKHAVIFLFNTGEEEGLNGAHSFITQHPWNDTVRLAVDLEAMGIGGKSGVFQAGPHPWAIETFALVAKYPSAQIVAQDLFSSGAIKSATDFQVYKEVGGLSGLDFAFTDNTAVYHTKNDKLKLLKPGSLQHLGENMLAFLLQAAASSDLPREKASGSDNIAGETAIYFDILGTYMIVFRQPFAKMLYNSVIMQSALIWATSLFMGGFPAVISLAISCLALILMWIGSITFASLVAIVLPAVSSSPVPFVSSPLLVVGLYGAPALLGALAGQHVGYLLLCSYLSSAYPERKQNLSSADQVAIAKLDSERWLFKAGLLQWFILLILGNYYKIGCSYLALAWLAPPAFAYGLLEATLSPLRFPKPLKTLTLVIGVSLPFLISSGMVIRLTGTLVGTAVRFERNPGSTPEWMGNIILAVFVAAIVCLTLVYLVSYVHISGAKMALILTTLVLFALSVTAVLMGLVPAFTEDTARAVNVVHVVDASGIYGGEQEPKSFISLFSTTPGNLNKEAEHIGGMVCGKDKQLDFVTFSVNYSCWIDKDVKIGWEVSDIPQLLVEHDINKESRITEVSVDTKVSTRWTLGINTEEIEDFQLKDDMEELVPLGGKSSTDGWHIIQFSGGKNAPTKFNLTLFWVKNRTPKEDRWKENLLLKLRTDVDRLTPQTEDVLAKLPPWCSQFGKSTSPHNLAFLNSLPVNF</sequence>
<reference evidence="2" key="1">
    <citation type="journal article" date="2023" name="Nat. Plants">
        <title>Single-cell RNA sequencing provides a high-resolution roadmap for understanding the multicellular compartmentation of specialized metabolism.</title>
        <authorList>
            <person name="Sun S."/>
            <person name="Shen X."/>
            <person name="Li Y."/>
            <person name="Li Y."/>
            <person name="Wang S."/>
            <person name="Li R."/>
            <person name="Zhang H."/>
            <person name="Shen G."/>
            <person name="Guo B."/>
            <person name="Wei J."/>
            <person name="Xu J."/>
            <person name="St-Pierre B."/>
            <person name="Chen S."/>
            <person name="Sun C."/>
        </authorList>
    </citation>
    <scope>NUCLEOTIDE SEQUENCE [LARGE SCALE GENOMIC DNA]</scope>
</reference>
<proteinExistence type="predicted"/>
<evidence type="ECO:0000313" key="1">
    <source>
        <dbReference type="EMBL" id="KAI5648666.1"/>
    </source>
</evidence>